<proteinExistence type="predicted"/>
<dbReference type="EC" id="2.7.1.158" evidence="1 6"/>
<dbReference type="InterPro" id="IPR043001">
    <property type="entry name" value="IP5_2-K_N_lobe"/>
</dbReference>
<comment type="catalytic activity">
    <reaction evidence="6">
        <text>1D-myo-inositol 1,3,4,5,6-pentakisphosphate + ATP = 1D-myo-inositol hexakisphosphate + ADP + H(+)</text>
        <dbReference type="Rhea" id="RHEA:20313"/>
        <dbReference type="ChEBI" id="CHEBI:15378"/>
        <dbReference type="ChEBI" id="CHEBI:30616"/>
        <dbReference type="ChEBI" id="CHEBI:57733"/>
        <dbReference type="ChEBI" id="CHEBI:58130"/>
        <dbReference type="ChEBI" id="CHEBI:456216"/>
        <dbReference type="EC" id="2.7.1.158"/>
    </reaction>
</comment>
<organism evidence="8 9">
    <name type="scientific">Sphagnum jensenii</name>
    <dbReference type="NCBI Taxonomy" id="128206"/>
    <lineage>
        <taxon>Eukaryota</taxon>
        <taxon>Viridiplantae</taxon>
        <taxon>Streptophyta</taxon>
        <taxon>Embryophyta</taxon>
        <taxon>Bryophyta</taxon>
        <taxon>Sphagnophytina</taxon>
        <taxon>Sphagnopsida</taxon>
        <taxon>Sphagnales</taxon>
        <taxon>Sphagnaceae</taxon>
        <taxon>Sphagnum</taxon>
    </lineage>
</organism>
<comment type="function">
    <text evidence="6">Phosphorylates Ins(1,3,4,5,6)P5 at position 2 to form Ins(1,2,3,4,5,6)P6 (InsP6 or phytate).</text>
</comment>
<keyword evidence="4 6" id="KW-0418">Kinase</keyword>
<evidence type="ECO:0000313" key="9">
    <source>
        <dbReference type="Proteomes" id="UP001497444"/>
    </source>
</evidence>
<dbReference type="PANTHER" id="PTHR14456">
    <property type="entry name" value="INOSITOL POLYPHOSPHATE KINASE 1"/>
    <property type="match status" value="1"/>
</dbReference>
<keyword evidence="3 6" id="KW-0547">Nucleotide-binding</keyword>
<dbReference type="EMBL" id="OZ020104">
    <property type="protein sequence ID" value="CAK9278509.1"/>
    <property type="molecule type" value="Genomic_DNA"/>
</dbReference>
<comment type="domain">
    <text evidence="6">The EXKPK motif is conserved in inositol-pentakisphosphate 2-kinases of both family 1 and 2.</text>
</comment>
<evidence type="ECO:0000256" key="7">
    <source>
        <dbReference type="SAM" id="MobiDB-lite"/>
    </source>
</evidence>
<reference evidence="8" key="1">
    <citation type="submission" date="2024-02" db="EMBL/GenBank/DDBJ databases">
        <authorList>
            <consortium name="ELIXIR-Norway"/>
            <consortium name="Elixir Norway"/>
        </authorList>
    </citation>
    <scope>NUCLEOTIDE SEQUENCE</scope>
</reference>
<evidence type="ECO:0000256" key="1">
    <source>
        <dbReference type="ARBA" id="ARBA00012023"/>
    </source>
</evidence>
<dbReference type="Proteomes" id="UP001497444">
    <property type="component" value="Chromosome 9"/>
</dbReference>
<sequence length="470" mass="52569">MEAIDSAPGFDADNADEVESGKLRELELYKDDAEGWLYRGEGAANIVLAYHGSRPAFIGRVLRIRKVSSHDSKPKPSTAAEMAQKPILSEDEQKLWREWPAMADATTPAAMAHIYASSIIQPLLGQEHVDAGVLVYLTPEFLETVNHDVAEKRPEWRQKNAHLDLTGGTALLITDHSSFYTVPGRVEDLPPTITVEIKPKWGCLPTAGTISEENNIKKHVSRFSMHQHLKLKQGKISSLSKYSPLDLFSGNTDGIHKALLALFETPQNNLRIFMDGVEIFGGPEDGGSTEEAISILEEQLQRVSAAPKGQRVVAFQRLVAHMLHTSKILESLLCVQQLDEYDIEGAIVAYHKFLKPDADTEKEGKHIDRDLDWVQSLSWDESRRVVRNYLIAATAKDCGLMLTMRPLYNISGKPFPVPSTFVTACPTTTQQFVYKIALLDMDLKRLKKMPFYLSLDNEIVSTYKESVQEP</sequence>
<feature type="region of interest" description="Disordered" evidence="7">
    <location>
        <begin position="68"/>
        <end position="87"/>
    </location>
</feature>
<gene>
    <name evidence="8" type="ORF">CSSPJE1EN1_LOCUS23987</name>
</gene>
<evidence type="ECO:0000256" key="6">
    <source>
        <dbReference type="RuleBase" id="RU364126"/>
    </source>
</evidence>
<dbReference type="InterPro" id="IPR009286">
    <property type="entry name" value="Ins_P5_2-kin"/>
</dbReference>
<dbReference type="Gene3D" id="3.30.200.110">
    <property type="entry name" value="Inositol-pentakisphosphate 2-kinase, N-lobe"/>
    <property type="match status" value="1"/>
</dbReference>
<keyword evidence="9" id="KW-1185">Reference proteome</keyword>
<name>A0ABP0XH95_9BRYO</name>
<dbReference type="PANTHER" id="PTHR14456:SF2">
    <property type="entry name" value="INOSITOL-PENTAKISPHOSPHATE 2-KINASE"/>
    <property type="match status" value="1"/>
</dbReference>
<evidence type="ECO:0000256" key="3">
    <source>
        <dbReference type="ARBA" id="ARBA00022741"/>
    </source>
</evidence>
<evidence type="ECO:0000256" key="5">
    <source>
        <dbReference type="ARBA" id="ARBA00022840"/>
    </source>
</evidence>
<keyword evidence="5 6" id="KW-0067">ATP-binding</keyword>
<evidence type="ECO:0000256" key="4">
    <source>
        <dbReference type="ARBA" id="ARBA00022777"/>
    </source>
</evidence>
<evidence type="ECO:0000256" key="2">
    <source>
        <dbReference type="ARBA" id="ARBA00022679"/>
    </source>
</evidence>
<dbReference type="Pfam" id="PF06090">
    <property type="entry name" value="Ins_P5_2-kin"/>
    <property type="match status" value="1"/>
</dbReference>
<keyword evidence="2 6" id="KW-0808">Transferase</keyword>
<accession>A0ABP0XH95</accession>
<evidence type="ECO:0000313" key="8">
    <source>
        <dbReference type="EMBL" id="CAK9278509.1"/>
    </source>
</evidence>
<protein>
    <recommendedName>
        <fullName evidence="1 6">Inositol-pentakisphosphate 2-kinase</fullName>
        <ecNumber evidence="1 6">2.7.1.158</ecNumber>
    </recommendedName>
</protein>